<dbReference type="EMBL" id="JAKROA010000017">
    <property type="protein sequence ID" value="KAL5103500.1"/>
    <property type="molecule type" value="Genomic_DNA"/>
</dbReference>
<feature type="compositionally biased region" description="Polar residues" evidence="3">
    <location>
        <begin position="78"/>
        <end position="98"/>
    </location>
</feature>
<comment type="cofactor">
    <cofactor evidence="2">
        <name>Zn(2+)</name>
        <dbReference type="ChEBI" id="CHEBI:29105"/>
    </cofactor>
</comment>
<dbReference type="PANTHER" id="PTHR11359:SF0">
    <property type="entry name" value="AMP DEAMINASE"/>
    <property type="match status" value="1"/>
</dbReference>
<feature type="region of interest" description="Disordered" evidence="3">
    <location>
        <begin position="54"/>
        <end position="114"/>
    </location>
</feature>
<comment type="catalytic activity">
    <reaction evidence="2">
        <text>AMP + H2O + H(+) = IMP + NH4(+)</text>
        <dbReference type="Rhea" id="RHEA:14777"/>
        <dbReference type="ChEBI" id="CHEBI:15377"/>
        <dbReference type="ChEBI" id="CHEBI:15378"/>
        <dbReference type="ChEBI" id="CHEBI:28938"/>
        <dbReference type="ChEBI" id="CHEBI:58053"/>
        <dbReference type="ChEBI" id="CHEBI:456215"/>
        <dbReference type="EC" id="3.5.4.6"/>
    </reaction>
</comment>
<name>A0ABR4Q1G2_9CEST</name>
<dbReference type="SUPFAM" id="SSF51556">
    <property type="entry name" value="Metallo-dependent hydrolases"/>
    <property type="match status" value="1"/>
</dbReference>
<accession>A0ABR4Q1G2</accession>
<evidence type="ECO:0000256" key="2">
    <source>
        <dbReference type="PIRNR" id="PIRNR001251"/>
    </source>
</evidence>
<gene>
    <name evidence="4" type="ORF">TcWFU_002935</name>
</gene>
<dbReference type="Gene3D" id="4.10.800.20">
    <property type="match status" value="1"/>
</dbReference>
<dbReference type="InterPro" id="IPR032466">
    <property type="entry name" value="Metal_Hydrolase"/>
</dbReference>
<evidence type="ECO:0000313" key="5">
    <source>
        <dbReference type="Proteomes" id="UP001651158"/>
    </source>
</evidence>
<reference evidence="4 5" key="1">
    <citation type="journal article" date="2022" name="Front. Cell. Infect. Microbiol.">
        <title>The Genomes of Two Strains of Taenia crassiceps the Animal Model for the Study of Human Cysticercosis.</title>
        <authorList>
            <person name="Bobes R.J."/>
            <person name="Estrada K."/>
            <person name="Rios-Valencia D.G."/>
            <person name="Calderon-Gallegos A."/>
            <person name="de la Torre P."/>
            <person name="Carrero J.C."/>
            <person name="Sanchez-Flores A."/>
            <person name="Laclette J.P."/>
        </authorList>
    </citation>
    <scope>NUCLEOTIDE SEQUENCE [LARGE SCALE GENOMIC DNA]</scope>
    <source>
        <strain evidence="4">WFUcys</strain>
    </source>
</reference>
<comment type="caution">
    <text evidence="4">The sequence shown here is derived from an EMBL/GenBank/DDBJ whole genome shotgun (WGS) entry which is preliminary data.</text>
</comment>
<dbReference type="Proteomes" id="UP001651158">
    <property type="component" value="Unassembled WGS sequence"/>
</dbReference>
<dbReference type="EC" id="3.5.4.6" evidence="2"/>
<proteinExistence type="inferred from homology"/>
<keyword evidence="5" id="KW-1185">Reference proteome</keyword>
<protein>
    <recommendedName>
        <fullName evidence="2">AMP deaminase</fullName>
        <ecNumber evidence="2">3.5.4.6</ecNumber>
    </recommendedName>
</protein>
<evidence type="ECO:0000256" key="3">
    <source>
        <dbReference type="SAM" id="MobiDB-lite"/>
    </source>
</evidence>
<evidence type="ECO:0000313" key="4">
    <source>
        <dbReference type="EMBL" id="KAL5103500.1"/>
    </source>
</evidence>
<sequence>MEKEISEIAESLQRISGSSNNTLFHEGCFEFDVPKLPIERNEMKNHLLSRQLARPVPGDHSSCFQASPNRTSKEVSFRLSSNQSGTPSEPLSNSNSSGDLKDASHPTTPLETCEGDTQFHVDEEDALRTSKVIAEASRASPIRHLIEYQRVCIGEANTPGVTVDDIQEAAVALLKSMGLRDKYMKASLQKNGRIARRYLKLACLGSKEKLQPPRAAFYHSTSLSSRALPIHPPEIKGDPFAVKHWPEALPAVVCFEKGIAKLEPVSKAGCDNVQLPHLPVFTLEDFIRDEKTMRMFVANGPLKSFAYRRLCFLSSKFDLHVLLNAGGETLEQKNVPHRDFYNIRKVDTHVHAASCMNQKHLLRFIKKCMRSRANELVCLDKNTGEPITLKQLMEQLGISAYDMNIDNLDVHADRNTFHRFDKFNAKYNPIGQSQLREIFLKTDNYCKGAFFAHVLKEVFSDLEESKYQNAEPRLSIYGRSRHEWDDLARWAIDFHVYSPNIRWVIQVPRLYDVYKSKKAVETFQDMIINIFQPLFEVTLDPSSHPELHAFLEHVSAFDSVDDESKVDPIHFDYGIPTADQWDRAENPPYAYYIFYMYANIAVLNQLRQHREMHVFALRPHCGEAGSVSHLISTFLLAESINHGLLLRKAPVLQYLFYLCQIGLAMSPLSNNSLFLEYPRNPLKDFLARGLHVTLSTDDPLQFHFTKEPLMEEYSIAAQVWKLSFTDMCELARNSVLISGFPDVVKSHWLGFNYWQEEEGEVSNDITRTNLPNIRLSYRYETLTHELHLLVTAALDVNIGFKNSDLCVSPLHAIPSNLLQMNRIGDGHRCGDGDDDDDDAN</sequence>
<keyword evidence="2" id="KW-0378">Hydrolase</keyword>
<dbReference type="PANTHER" id="PTHR11359">
    <property type="entry name" value="AMP DEAMINASE"/>
    <property type="match status" value="1"/>
</dbReference>
<dbReference type="Gene3D" id="3.20.20.140">
    <property type="entry name" value="Metal-dependent hydrolases"/>
    <property type="match status" value="1"/>
</dbReference>
<dbReference type="NCBIfam" id="TIGR01429">
    <property type="entry name" value="AMP_deaminase"/>
    <property type="match status" value="1"/>
</dbReference>
<dbReference type="InterPro" id="IPR006329">
    <property type="entry name" value="AMPD"/>
</dbReference>
<keyword evidence="2" id="KW-0479">Metal-binding</keyword>
<organism evidence="4 5">
    <name type="scientific">Taenia crassiceps</name>
    <dbReference type="NCBI Taxonomy" id="6207"/>
    <lineage>
        <taxon>Eukaryota</taxon>
        <taxon>Metazoa</taxon>
        <taxon>Spiralia</taxon>
        <taxon>Lophotrochozoa</taxon>
        <taxon>Platyhelminthes</taxon>
        <taxon>Cestoda</taxon>
        <taxon>Eucestoda</taxon>
        <taxon>Cyclophyllidea</taxon>
        <taxon>Taeniidae</taxon>
        <taxon>Taenia</taxon>
    </lineage>
</organism>
<dbReference type="Pfam" id="PF19326">
    <property type="entry name" value="AMP_deaminase"/>
    <property type="match status" value="1"/>
</dbReference>
<dbReference type="CDD" id="cd01319">
    <property type="entry name" value="AMPD"/>
    <property type="match status" value="1"/>
</dbReference>
<dbReference type="PIRSF" id="PIRSF001251">
    <property type="entry name" value="AMP_deaminase_met"/>
    <property type="match status" value="1"/>
</dbReference>
<evidence type="ECO:0000256" key="1">
    <source>
        <dbReference type="ARBA" id="ARBA00006676"/>
    </source>
</evidence>
<comment type="similarity">
    <text evidence="1 2">Belongs to the metallo-dependent hydrolases superfamily. Adenosine and AMP deaminases family.</text>
</comment>